<accession>A0A6V7UR49</accession>
<evidence type="ECO:0000256" key="5">
    <source>
        <dbReference type="ARBA" id="ARBA00023136"/>
    </source>
</evidence>
<feature type="transmembrane region" description="Helical" evidence="6">
    <location>
        <begin position="137"/>
        <end position="154"/>
    </location>
</feature>
<dbReference type="EMBL" id="CAJEWN010000095">
    <property type="protein sequence ID" value="CAD2163011.1"/>
    <property type="molecule type" value="Genomic_DNA"/>
</dbReference>
<dbReference type="PANTHER" id="PTHR22945:SF40">
    <property type="entry name" value="SERPENTINE RECEPTOR, CLASS D (DELTA)-RELATED"/>
    <property type="match status" value="1"/>
</dbReference>
<name>A0A6V7UR49_MELEN</name>
<evidence type="ECO:0000313" key="9">
    <source>
        <dbReference type="Proteomes" id="UP000580250"/>
    </source>
</evidence>
<dbReference type="Pfam" id="PF10317">
    <property type="entry name" value="7TM_GPCR_Srd"/>
    <property type="match status" value="1"/>
</dbReference>
<proteinExistence type="inferred from homology"/>
<evidence type="ECO:0000256" key="3">
    <source>
        <dbReference type="ARBA" id="ARBA00022692"/>
    </source>
</evidence>
<evidence type="ECO:0000256" key="4">
    <source>
        <dbReference type="ARBA" id="ARBA00022989"/>
    </source>
</evidence>
<dbReference type="GO" id="GO:0016020">
    <property type="term" value="C:membrane"/>
    <property type="evidence" value="ECO:0007669"/>
    <property type="project" value="UniProtKB-SubCell"/>
</dbReference>
<dbReference type="Gene3D" id="1.20.1070.10">
    <property type="entry name" value="Rhodopsin 7-helix transmembrane proteins"/>
    <property type="match status" value="1"/>
</dbReference>
<protein>
    <recommendedName>
        <fullName evidence="7">G-protein coupled receptors family 1 profile domain-containing protein</fullName>
    </recommendedName>
</protein>
<feature type="transmembrane region" description="Helical" evidence="6">
    <location>
        <begin position="189"/>
        <end position="219"/>
    </location>
</feature>
<gene>
    <name evidence="8" type="ORF">MENT_LOCUS15749</name>
</gene>
<dbReference type="OrthoDB" id="5895487at2759"/>
<evidence type="ECO:0000313" key="8">
    <source>
        <dbReference type="EMBL" id="CAD2163011.1"/>
    </source>
</evidence>
<evidence type="ECO:0000256" key="2">
    <source>
        <dbReference type="ARBA" id="ARBA00009166"/>
    </source>
</evidence>
<organism evidence="8 9">
    <name type="scientific">Meloidogyne enterolobii</name>
    <name type="common">Root-knot nematode worm</name>
    <name type="synonym">Meloidogyne mayaguensis</name>
    <dbReference type="NCBI Taxonomy" id="390850"/>
    <lineage>
        <taxon>Eukaryota</taxon>
        <taxon>Metazoa</taxon>
        <taxon>Ecdysozoa</taxon>
        <taxon>Nematoda</taxon>
        <taxon>Chromadorea</taxon>
        <taxon>Rhabditida</taxon>
        <taxon>Tylenchina</taxon>
        <taxon>Tylenchomorpha</taxon>
        <taxon>Tylenchoidea</taxon>
        <taxon>Meloidogynidae</taxon>
        <taxon>Meloidogyninae</taxon>
        <taxon>Meloidogyne</taxon>
    </lineage>
</organism>
<evidence type="ECO:0000256" key="6">
    <source>
        <dbReference type="SAM" id="Phobius"/>
    </source>
</evidence>
<dbReference type="InterPro" id="IPR017452">
    <property type="entry name" value="GPCR_Rhodpsn_7TM"/>
</dbReference>
<feature type="transmembrane region" description="Helical" evidence="6">
    <location>
        <begin position="272"/>
        <end position="293"/>
    </location>
</feature>
<feature type="domain" description="G-protein coupled receptors family 1 profile" evidence="7">
    <location>
        <begin position="24"/>
        <end position="290"/>
    </location>
</feature>
<dbReference type="SUPFAM" id="SSF81321">
    <property type="entry name" value="Family A G protein-coupled receptor-like"/>
    <property type="match status" value="1"/>
</dbReference>
<comment type="caution">
    <text evidence="8">The sequence shown here is derived from an EMBL/GenBank/DDBJ whole genome shotgun (WGS) entry which is preliminary data.</text>
</comment>
<evidence type="ECO:0000256" key="1">
    <source>
        <dbReference type="ARBA" id="ARBA00004141"/>
    </source>
</evidence>
<feature type="transmembrane region" description="Helical" evidence="6">
    <location>
        <begin position="98"/>
        <end position="125"/>
    </location>
</feature>
<keyword evidence="3 6" id="KW-0812">Transmembrane</keyword>
<feature type="transmembrane region" description="Helical" evidence="6">
    <location>
        <begin position="240"/>
        <end position="260"/>
    </location>
</feature>
<keyword evidence="5 6" id="KW-0472">Membrane</keyword>
<dbReference type="PROSITE" id="PS50262">
    <property type="entry name" value="G_PROTEIN_RECEP_F1_2"/>
    <property type="match status" value="1"/>
</dbReference>
<feature type="transmembrane region" description="Helical" evidence="6">
    <location>
        <begin position="12"/>
        <end position="33"/>
    </location>
</feature>
<comment type="subcellular location">
    <subcellularLocation>
        <location evidence="1">Membrane</location>
        <topology evidence="1">Multi-pass membrane protein</topology>
    </subcellularLocation>
</comment>
<reference evidence="8 9" key="1">
    <citation type="submission" date="2020-08" db="EMBL/GenBank/DDBJ databases">
        <authorList>
            <person name="Koutsovoulos G."/>
            <person name="Danchin GJ E."/>
        </authorList>
    </citation>
    <scope>NUCLEOTIDE SEQUENCE [LARGE SCALE GENOMIC DNA]</scope>
</reference>
<dbReference type="AlphaFoldDB" id="A0A6V7UR49"/>
<feature type="transmembrane region" description="Helical" evidence="6">
    <location>
        <begin position="45"/>
        <end position="63"/>
    </location>
</feature>
<comment type="similarity">
    <text evidence="2">Belongs to the nematode receptor-like protein srd family.</text>
</comment>
<evidence type="ECO:0000259" key="7">
    <source>
        <dbReference type="PROSITE" id="PS50262"/>
    </source>
</evidence>
<dbReference type="Proteomes" id="UP000580250">
    <property type="component" value="Unassembled WGS sequence"/>
</dbReference>
<dbReference type="PANTHER" id="PTHR22945">
    <property type="entry name" value="SERPENTINE RECEPTOR, CLASS D DELTA"/>
    <property type="match status" value="1"/>
</dbReference>
<keyword evidence="4 6" id="KW-1133">Transmembrane helix</keyword>
<dbReference type="InterPro" id="IPR019421">
    <property type="entry name" value="7TM_GPCR_serpentine_rcpt_Srd"/>
</dbReference>
<dbReference type="InterPro" id="IPR050920">
    <property type="entry name" value="Nematode_rcpt-like_delta"/>
</dbReference>
<sequence length="310" mass="35908">MTALIDIFLKFDFWGCLLLGYPLNIILIILIIFKTPKEMETHSRILIQNCVLDILILTVQMLAQNFYITDKDGNAIFIITDGILVYIMKENFKPLLLYILYLVYQFTFYLSTDGLCIQFIYRYLILNKNMKIGIRRYLHMFSIVALINLIYVLYTNLSGMPYSGGGIKQVVDGNFNKTLPLFTCEMNDVGLATVFMSIFIESIPFPIIFFCAITMVKYVNAHTGLDAKMKRLFRQLTKTLIILAVVPFIKQAAMLILIYYDYTGNSLPNIYRIIIGIWCHFTPVFNAIICILTNKPYRKAVFKSLRIYPQ</sequence>